<dbReference type="Pfam" id="PF00370">
    <property type="entry name" value="FGGY_N"/>
    <property type="match status" value="1"/>
</dbReference>
<keyword evidence="7" id="KW-1185">Reference proteome</keyword>
<dbReference type="Gene3D" id="3.30.420.40">
    <property type="match status" value="2"/>
</dbReference>
<comment type="similarity">
    <text evidence="1">Belongs to the FGGY kinase family.</text>
</comment>
<gene>
    <name evidence="6" type="ORF">I6N96_15195</name>
</gene>
<dbReference type="InterPro" id="IPR043129">
    <property type="entry name" value="ATPase_NBD"/>
</dbReference>
<dbReference type="Proteomes" id="UP000673375">
    <property type="component" value="Unassembled WGS sequence"/>
</dbReference>
<dbReference type="SUPFAM" id="SSF53067">
    <property type="entry name" value="Actin-like ATPase domain"/>
    <property type="match status" value="2"/>
</dbReference>
<dbReference type="InterPro" id="IPR000577">
    <property type="entry name" value="Carb_kinase_FGGY"/>
</dbReference>
<protein>
    <submittedName>
        <fullName evidence="6">Gluconokinase</fullName>
    </submittedName>
</protein>
<evidence type="ECO:0000313" key="6">
    <source>
        <dbReference type="EMBL" id="MBP1047632.1"/>
    </source>
</evidence>
<dbReference type="Pfam" id="PF02782">
    <property type="entry name" value="FGGY_C"/>
    <property type="match status" value="1"/>
</dbReference>
<feature type="domain" description="Carbohydrate kinase FGGY N-terminal" evidence="4">
    <location>
        <begin position="7"/>
        <end position="239"/>
    </location>
</feature>
<evidence type="ECO:0000259" key="4">
    <source>
        <dbReference type="Pfam" id="PF00370"/>
    </source>
</evidence>
<accession>A0ABS4CNR7</accession>
<evidence type="ECO:0000256" key="2">
    <source>
        <dbReference type="ARBA" id="ARBA00022679"/>
    </source>
</evidence>
<dbReference type="InterPro" id="IPR050406">
    <property type="entry name" value="FGGY_Carb_Kinase"/>
</dbReference>
<comment type="caution">
    <text evidence="6">The sequence shown here is derived from an EMBL/GenBank/DDBJ whole genome shotgun (WGS) entry which is preliminary data.</text>
</comment>
<keyword evidence="3" id="KW-0418">Kinase</keyword>
<keyword evidence="2" id="KW-0808">Transferase</keyword>
<dbReference type="CDD" id="cd07770">
    <property type="entry name" value="ASKHA_NBD_FGGY_GntK"/>
    <property type="match status" value="1"/>
</dbReference>
<evidence type="ECO:0000313" key="7">
    <source>
        <dbReference type="Proteomes" id="UP000673375"/>
    </source>
</evidence>
<dbReference type="PIRSF" id="PIRSF000538">
    <property type="entry name" value="GlpK"/>
    <property type="match status" value="1"/>
</dbReference>
<sequence>MMVGTSLTIDIGTTAIKLSLYQEKQLIQQKECRIQTYIEPDGKVCQHADELLESLETTLFSFTADERRNIEEIALSTAMHSLLPVFEDGYGEILIWSDKQSADTVAAFKQTAYSQRFYEKTGTPIHYMSPFSKLLWIKQTQPFHRPAKKWVGLKELITAFFTGDHILDYSTASATGLFNSLTMDWDDEILKFVSVNRDQLPKLVNTTTLLTIPSSKRAELGLDEKVKLLIGASDGCLAAYAGYLNTGLRTSLTLGTSGAVRKLSEQRQLDPDGQTFCYYLKENLWVSGGPTNNGGIVLEWLSQLFYDDSTALFDHLASILKNTPIGSNDLLFLPYINGERAPMWNPYIEGSFQGITMQHNRNDFIRAATEGILLNLKMIMDANQVTDKEISINGGVFRHEAFTQLTASILGTECLISNHNEPGFGLLGLLNKDLNEQLTPSFQLIKKENEQVEQYQAIYERFIETIATYTTHHL</sequence>
<dbReference type="InterPro" id="IPR018484">
    <property type="entry name" value="FGGY_N"/>
</dbReference>
<organism evidence="6 7">
    <name type="scientific">Enterococcus larvae</name>
    <dbReference type="NCBI Taxonomy" id="2794352"/>
    <lineage>
        <taxon>Bacteria</taxon>
        <taxon>Bacillati</taxon>
        <taxon>Bacillota</taxon>
        <taxon>Bacilli</taxon>
        <taxon>Lactobacillales</taxon>
        <taxon>Enterococcaceae</taxon>
        <taxon>Enterococcus</taxon>
    </lineage>
</organism>
<name>A0ABS4CNR7_9ENTE</name>
<feature type="domain" description="Carbohydrate kinase FGGY C-terminal" evidence="5">
    <location>
        <begin position="252"/>
        <end position="420"/>
    </location>
</feature>
<evidence type="ECO:0000256" key="1">
    <source>
        <dbReference type="ARBA" id="ARBA00009156"/>
    </source>
</evidence>
<proteinExistence type="inferred from homology"/>
<evidence type="ECO:0000259" key="5">
    <source>
        <dbReference type="Pfam" id="PF02782"/>
    </source>
</evidence>
<dbReference type="PANTHER" id="PTHR43095:SF2">
    <property type="entry name" value="GLUCONOKINASE"/>
    <property type="match status" value="1"/>
</dbReference>
<dbReference type="InterPro" id="IPR018485">
    <property type="entry name" value="FGGY_C"/>
</dbReference>
<evidence type="ECO:0000256" key="3">
    <source>
        <dbReference type="ARBA" id="ARBA00022777"/>
    </source>
</evidence>
<dbReference type="RefSeq" id="WP_209558408.1">
    <property type="nucleotide sequence ID" value="NZ_JAEDXU010000008.1"/>
</dbReference>
<dbReference type="EMBL" id="JAEDXU010000008">
    <property type="protein sequence ID" value="MBP1047632.1"/>
    <property type="molecule type" value="Genomic_DNA"/>
</dbReference>
<dbReference type="PANTHER" id="PTHR43095">
    <property type="entry name" value="SUGAR KINASE"/>
    <property type="match status" value="1"/>
</dbReference>
<reference evidence="6 7" key="1">
    <citation type="submission" date="2020-12" db="EMBL/GenBank/DDBJ databases">
        <title>Vagococcus allomyrinae sp. nov. and Enterococcus lavae sp. nov., isolated from the larvae of Allomyrina dichotoma.</title>
        <authorList>
            <person name="Lee S.D."/>
        </authorList>
    </citation>
    <scope>NUCLEOTIDE SEQUENCE [LARGE SCALE GENOMIC DNA]</scope>
    <source>
        <strain evidence="6 7">BWM-S5</strain>
    </source>
</reference>